<feature type="compositionally biased region" description="Polar residues" evidence="1">
    <location>
        <begin position="1"/>
        <end position="12"/>
    </location>
</feature>
<evidence type="ECO:0000313" key="2">
    <source>
        <dbReference type="EMBL" id="CAD7660910.1"/>
    </source>
</evidence>
<reference evidence="2" key="1">
    <citation type="submission" date="2020-11" db="EMBL/GenBank/DDBJ databases">
        <authorList>
            <person name="Tran Van P."/>
        </authorList>
    </citation>
    <scope>NUCLEOTIDE SEQUENCE</scope>
</reference>
<protein>
    <submittedName>
        <fullName evidence="2">Uncharacterized protein</fullName>
    </submittedName>
</protein>
<evidence type="ECO:0000256" key="1">
    <source>
        <dbReference type="SAM" id="MobiDB-lite"/>
    </source>
</evidence>
<keyword evidence="3" id="KW-1185">Reference proteome</keyword>
<evidence type="ECO:0000313" key="3">
    <source>
        <dbReference type="Proteomes" id="UP000728032"/>
    </source>
</evidence>
<feature type="region of interest" description="Disordered" evidence="1">
    <location>
        <begin position="1"/>
        <end position="49"/>
    </location>
</feature>
<dbReference type="OrthoDB" id="63070at2759"/>
<organism evidence="2">
    <name type="scientific">Oppiella nova</name>
    <dbReference type="NCBI Taxonomy" id="334625"/>
    <lineage>
        <taxon>Eukaryota</taxon>
        <taxon>Metazoa</taxon>
        <taxon>Ecdysozoa</taxon>
        <taxon>Arthropoda</taxon>
        <taxon>Chelicerata</taxon>
        <taxon>Arachnida</taxon>
        <taxon>Acari</taxon>
        <taxon>Acariformes</taxon>
        <taxon>Sarcoptiformes</taxon>
        <taxon>Oribatida</taxon>
        <taxon>Brachypylina</taxon>
        <taxon>Oppioidea</taxon>
        <taxon>Oppiidae</taxon>
        <taxon>Oppiella</taxon>
    </lineage>
</organism>
<sequence>MGSHLSNISDNNPFVRRSRLMSDIETNESNRETNDESMSDSDPDPDLNTILRYLIRRGHIRFVRSSSSDNDEDDDSDTTDDSGYVYRSASSRRHNIPALNVPNPDTSVIDGSDLKLILKAQTGL</sequence>
<feature type="compositionally biased region" description="Acidic residues" evidence="1">
    <location>
        <begin position="35"/>
        <end position="45"/>
    </location>
</feature>
<accession>A0A7R9MIJ8</accession>
<name>A0A7R9MIJ8_9ACAR</name>
<proteinExistence type="predicted"/>
<dbReference type="Proteomes" id="UP000728032">
    <property type="component" value="Unassembled WGS sequence"/>
</dbReference>
<dbReference type="EMBL" id="OC936571">
    <property type="protein sequence ID" value="CAD7660910.1"/>
    <property type="molecule type" value="Genomic_DNA"/>
</dbReference>
<feature type="compositionally biased region" description="Acidic residues" evidence="1">
    <location>
        <begin position="69"/>
        <end position="80"/>
    </location>
</feature>
<dbReference type="EMBL" id="CAJPVJ010021746">
    <property type="protein sequence ID" value="CAG2178046.1"/>
    <property type="molecule type" value="Genomic_DNA"/>
</dbReference>
<feature type="region of interest" description="Disordered" evidence="1">
    <location>
        <begin position="63"/>
        <end position="104"/>
    </location>
</feature>
<dbReference type="AlphaFoldDB" id="A0A7R9MIJ8"/>
<feature type="non-terminal residue" evidence="2">
    <location>
        <position position="124"/>
    </location>
</feature>
<gene>
    <name evidence="2" type="ORF">ONB1V03_LOCUS17472</name>
</gene>